<protein>
    <recommendedName>
        <fullName evidence="6">MSP domain-containing protein</fullName>
    </recommendedName>
</protein>
<evidence type="ECO:0000256" key="4">
    <source>
        <dbReference type="ARBA" id="ARBA00023136"/>
    </source>
</evidence>
<dbReference type="STRING" id="77166.N6TXP2"/>
<dbReference type="Pfam" id="PF00635">
    <property type="entry name" value="Motile_Sperm"/>
    <property type="match status" value="1"/>
</dbReference>
<evidence type="ECO:0000256" key="2">
    <source>
        <dbReference type="ARBA" id="ARBA00022692"/>
    </source>
</evidence>
<evidence type="ECO:0000256" key="3">
    <source>
        <dbReference type="ARBA" id="ARBA00022989"/>
    </source>
</evidence>
<dbReference type="Gene3D" id="2.60.40.10">
    <property type="entry name" value="Immunoglobulins"/>
    <property type="match status" value="1"/>
</dbReference>
<sequence>MRMRGEHMRHFRQTPIFAFPPSLTFFLGSKHSHVQVLTLYNPYEFPIKYKVHCHSSAWEKYIVPNPEGIIPNESSIDLAVTHKQAIPSNCNVTDKLKVVMQDIETDEILGRKTVEAVLLPGTKEGPDSVKDEHGNGALEGEIRGSVARSNVTAIPVGNSIFLGFIIVVCAVVLFLPAEVQVSPPSDLPSYLHMPHKIQLLAALLLGMCLCLVVRQ</sequence>
<evidence type="ECO:0000313" key="10">
    <source>
        <dbReference type="Proteomes" id="UP000019118"/>
    </source>
</evidence>
<feature type="transmembrane region" description="Helical" evidence="5">
    <location>
        <begin position="197"/>
        <end position="213"/>
    </location>
</feature>
<evidence type="ECO:0000259" key="6">
    <source>
        <dbReference type="Pfam" id="PF00635"/>
    </source>
</evidence>
<dbReference type="InterPro" id="IPR013783">
    <property type="entry name" value="Ig-like_fold"/>
</dbReference>
<keyword evidence="3 5" id="KW-1133">Transmembrane helix</keyword>
<dbReference type="GO" id="GO:0005737">
    <property type="term" value="C:cytoplasm"/>
    <property type="evidence" value="ECO:0007669"/>
    <property type="project" value="TreeGrafter"/>
</dbReference>
<name>N6TXP2_DENPD</name>
<dbReference type="Proteomes" id="UP000030742">
    <property type="component" value="Unassembled WGS sequence"/>
</dbReference>
<dbReference type="OMA" id="DSHDGQG"/>
<comment type="subcellular location">
    <subcellularLocation>
        <location evidence="1">Membrane</location>
        <topology evidence="1">Multi-pass membrane protein</topology>
    </subcellularLocation>
</comment>
<dbReference type="GO" id="GO:0016020">
    <property type="term" value="C:membrane"/>
    <property type="evidence" value="ECO:0007669"/>
    <property type="project" value="UniProtKB-SubCell"/>
</dbReference>
<dbReference type="PANTHER" id="PTHR34441:SF1">
    <property type="entry name" value="MOTILE SPERM DOMAIN-CONTAINING 1"/>
    <property type="match status" value="1"/>
</dbReference>
<dbReference type="InterPro" id="IPR000535">
    <property type="entry name" value="MSP_dom"/>
</dbReference>
<dbReference type="SUPFAM" id="SSF49354">
    <property type="entry name" value="PapD-like"/>
    <property type="match status" value="1"/>
</dbReference>
<evidence type="ECO:0000313" key="7">
    <source>
        <dbReference type="EMBL" id="ENN73141.1"/>
    </source>
</evidence>
<dbReference type="AlphaFoldDB" id="N6TXP2"/>
<dbReference type="PANTHER" id="PTHR34441">
    <property type="entry name" value="MOTILE SPERM DOMAIN-CONTAINING PROTEIN 1"/>
    <property type="match status" value="1"/>
</dbReference>
<evidence type="ECO:0000256" key="5">
    <source>
        <dbReference type="SAM" id="Phobius"/>
    </source>
</evidence>
<dbReference type="Proteomes" id="UP000019118">
    <property type="component" value="Unassembled WGS sequence"/>
</dbReference>
<evidence type="ECO:0000313" key="8">
    <source>
        <dbReference type="EMBL" id="ERL90691.1"/>
    </source>
</evidence>
<accession>N6TXP2</accession>
<dbReference type="EnsemblMetazoa" id="XM_019911371.1">
    <property type="protein sequence ID" value="XP_019766930.1"/>
    <property type="gene ID" value="LOC109542236"/>
</dbReference>
<evidence type="ECO:0000313" key="9">
    <source>
        <dbReference type="EnsemblMetazoa" id="XP_019766930.1"/>
    </source>
</evidence>
<proteinExistence type="predicted"/>
<feature type="non-terminal residue" evidence="7">
    <location>
        <position position="1"/>
    </location>
</feature>
<dbReference type="InterPro" id="IPR008962">
    <property type="entry name" value="PapD-like_sf"/>
</dbReference>
<dbReference type="EMBL" id="KB632256">
    <property type="protein sequence ID" value="ERL90691.1"/>
    <property type="molecule type" value="Genomic_DNA"/>
</dbReference>
<dbReference type="EMBL" id="KB741178">
    <property type="protein sequence ID" value="ENN73141.1"/>
    <property type="molecule type" value="Genomic_DNA"/>
</dbReference>
<organism evidence="7">
    <name type="scientific">Dendroctonus ponderosae</name>
    <name type="common">Mountain pine beetle</name>
    <dbReference type="NCBI Taxonomy" id="77166"/>
    <lineage>
        <taxon>Eukaryota</taxon>
        <taxon>Metazoa</taxon>
        <taxon>Ecdysozoa</taxon>
        <taxon>Arthropoda</taxon>
        <taxon>Hexapoda</taxon>
        <taxon>Insecta</taxon>
        <taxon>Pterygota</taxon>
        <taxon>Neoptera</taxon>
        <taxon>Endopterygota</taxon>
        <taxon>Coleoptera</taxon>
        <taxon>Polyphaga</taxon>
        <taxon>Cucujiformia</taxon>
        <taxon>Curculionidae</taxon>
        <taxon>Scolytinae</taxon>
        <taxon>Dendroctonus</taxon>
    </lineage>
</organism>
<dbReference type="InterPro" id="IPR039283">
    <property type="entry name" value="MOSPD1/3"/>
</dbReference>
<keyword evidence="4 5" id="KW-0472">Membrane</keyword>
<dbReference type="HOGENOM" id="CLU_088040_0_0_1"/>
<dbReference type="KEGG" id="dpa:109542236"/>
<reference evidence="9" key="2">
    <citation type="submission" date="2024-08" db="UniProtKB">
        <authorList>
            <consortium name="EnsemblMetazoa"/>
        </authorList>
    </citation>
    <scope>IDENTIFICATION</scope>
</reference>
<feature type="transmembrane region" description="Helical" evidence="5">
    <location>
        <begin position="153"/>
        <end position="177"/>
    </location>
</feature>
<reference evidence="10 11" key="1">
    <citation type="journal article" date="2013" name="Genome Biol.">
        <title>Draft genome of the mountain pine beetle, Dendroctonus ponderosae Hopkins, a major forest pest.</title>
        <authorList>
            <person name="Keeling C.I."/>
            <person name="Yuen M.M."/>
            <person name="Liao N.Y."/>
            <person name="Docking T.R."/>
            <person name="Chan S.K."/>
            <person name="Taylor G.A."/>
            <person name="Palmquist D.L."/>
            <person name="Jackman S.D."/>
            <person name="Nguyen A."/>
            <person name="Li M."/>
            <person name="Henderson H."/>
            <person name="Janes J.K."/>
            <person name="Zhao Y."/>
            <person name="Pandoh P."/>
            <person name="Moore R."/>
            <person name="Sperling F.A."/>
            <person name="Huber D.P."/>
            <person name="Birol I."/>
            <person name="Jones S.J."/>
            <person name="Bohlmann J."/>
        </authorList>
    </citation>
    <scope>NUCLEOTIDE SEQUENCE</scope>
</reference>
<feature type="domain" description="MSP" evidence="6">
    <location>
        <begin position="18"/>
        <end position="116"/>
    </location>
</feature>
<keyword evidence="2 5" id="KW-0812">Transmembrane</keyword>
<evidence type="ECO:0000313" key="11">
    <source>
        <dbReference type="Proteomes" id="UP000030742"/>
    </source>
</evidence>
<gene>
    <name evidence="9" type="primary">109542236</name>
    <name evidence="8" type="ORF">D910_08038</name>
    <name evidence="7" type="ORF">YQE_10196</name>
</gene>
<evidence type="ECO:0000256" key="1">
    <source>
        <dbReference type="ARBA" id="ARBA00004141"/>
    </source>
</evidence>
<keyword evidence="10" id="KW-1185">Reference proteome</keyword>
<dbReference type="OrthoDB" id="10022288at2759"/>